<evidence type="ECO:0000259" key="9">
    <source>
        <dbReference type="Pfam" id="PF07156"/>
    </source>
</evidence>
<evidence type="ECO:0000256" key="2">
    <source>
        <dbReference type="ARBA" id="ARBA00009967"/>
    </source>
</evidence>
<evidence type="ECO:0000256" key="3">
    <source>
        <dbReference type="ARBA" id="ARBA00022630"/>
    </source>
</evidence>
<proteinExistence type="inferred from homology"/>
<dbReference type="GO" id="GO:0030327">
    <property type="term" value="P:prenylated protein catabolic process"/>
    <property type="evidence" value="ECO:0007669"/>
    <property type="project" value="TreeGrafter"/>
</dbReference>
<comment type="similarity">
    <text evidence="2">Belongs to the prenylcysteine oxidase family.</text>
</comment>
<evidence type="ECO:0000313" key="10">
    <source>
        <dbReference type="EMBL" id="GMN56051.1"/>
    </source>
</evidence>
<protein>
    <recommendedName>
        <fullName evidence="9">Prenylcysteine lyase domain-containing protein</fullName>
    </recommendedName>
</protein>
<comment type="caution">
    <text evidence="10">The sequence shown here is derived from an EMBL/GenBank/DDBJ whole genome shotgun (WGS) entry which is preliminary data.</text>
</comment>
<dbReference type="FunFam" id="3.50.50.60:FF:000430">
    <property type="entry name" value="Farnesylcysteine lyase"/>
    <property type="match status" value="1"/>
</dbReference>
<dbReference type="GO" id="GO:0030328">
    <property type="term" value="P:prenylcysteine catabolic process"/>
    <property type="evidence" value="ECO:0007669"/>
    <property type="project" value="InterPro"/>
</dbReference>
<keyword evidence="7" id="KW-0325">Glycoprotein</keyword>
<keyword evidence="11" id="KW-1185">Reference proteome</keyword>
<dbReference type="PIRSF" id="PIRSF036292">
    <property type="entry name" value="Prenylcysteine_oxidase"/>
    <property type="match status" value="1"/>
</dbReference>
<evidence type="ECO:0000256" key="8">
    <source>
        <dbReference type="SAM" id="SignalP"/>
    </source>
</evidence>
<dbReference type="Pfam" id="PF13450">
    <property type="entry name" value="NAD_binding_8"/>
    <property type="match status" value="1"/>
</dbReference>
<dbReference type="InterPro" id="IPR036188">
    <property type="entry name" value="FAD/NAD-bd_sf"/>
</dbReference>
<sequence>MRPPLASTFTVLICLLSLPLLTAHSSPSRATVCIVGSGIGGSSLAHFLRLYSSPNPDGAAFDIRMFERNGVVGGRMATVDLSSGDVFEAGASILHPKNFYALKFTKLLNLTVKEPSSSSSSSPSLGIWDDQKFVFKTLGCKSDLPFVQKIVSYANSLLVFLRYGFSLLKMERFVQSAIGNFLKYYESHEFRPIFESVDEMLKWAGLYNLTTTNLGLELSDAGLSPLLLQELVTVITRINYGQSLAISGLAGAVSLAGAEEGLWSIKGGNWQMASGLINRSNVDLHLHEEIESISFVEKYYELNSTKGNSYKCEVAVVATPLDEVNIRFTPPISIPKRRLQHTHATFVRGVLNPEYFGLKAVSEIPELVGTIEVPDLPFSSISVLKRHDEKDMTYKIFSRKPMDGALLDSIFSLRKEAIRIDWGAYPHYNAPEVFAPFILDARHLYYVNAFENAASTMETSAVAAENIARLVLSRFFGKPPSSSSNLGSFASDKETFHADL</sequence>
<reference evidence="10" key="1">
    <citation type="submission" date="2023-07" db="EMBL/GenBank/DDBJ databases">
        <title>draft genome sequence of fig (Ficus carica).</title>
        <authorList>
            <person name="Takahashi T."/>
            <person name="Nishimura K."/>
        </authorList>
    </citation>
    <scope>NUCLEOTIDE SEQUENCE</scope>
</reference>
<dbReference type="SUPFAM" id="SSF51905">
    <property type="entry name" value="FAD/NAD(P)-binding domain"/>
    <property type="match status" value="1"/>
</dbReference>
<evidence type="ECO:0000313" key="11">
    <source>
        <dbReference type="Proteomes" id="UP001187192"/>
    </source>
</evidence>
<keyword evidence="5" id="KW-0274">FAD</keyword>
<evidence type="ECO:0000256" key="4">
    <source>
        <dbReference type="ARBA" id="ARBA00022729"/>
    </source>
</evidence>
<feature type="signal peptide" evidence="8">
    <location>
        <begin position="1"/>
        <end position="23"/>
    </location>
</feature>
<evidence type="ECO:0000256" key="1">
    <source>
        <dbReference type="ARBA" id="ARBA00001974"/>
    </source>
</evidence>
<keyword evidence="6" id="KW-0560">Oxidoreductase</keyword>
<dbReference type="GO" id="GO:0001735">
    <property type="term" value="F:prenylcysteine oxidase activity"/>
    <property type="evidence" value="ECO:0007669"/>
    <property type="project" value="InterPro"/>
</dbReference>
<accession>A0AA88DGH0</accession>
<name>A0AA88DGH0_FICCA</name>
<feature type="chain" id="PRO_5041701248" description="Prenylcysteine lyase domain-containing protein" evidence="8">
    <location>
        <begin position="24"/>
        <end position="500"/>
    </location>
</feature>
<dbReference type="Pfam" id="PF07156">
    <property type="entry name" value="Prenylcys_lyase"/>
    <property type="match status" value="1"/>
</dbReference>
<evidence type="ECO:0000256" key="7">
    <source>
        <dbReference type="ARBA" id="ARBA00023180"/>
    </source>
</evidence>
<dbReference type="AlphaFoldDB" id="A0AA88DGH0"/>
<comment type="cofactor">
    <cofactor evidence="1">
        <name>FAD</name>
        <dbReference type="ChEBI" id="CHEBI:57692"/>
    </cofactor>
</comment>
<organism evidence="10 11">
    <name type="scientific">Ficus carica</name>
    <name type="common">Common fig</name>
    <dbReference type="NCBI Taxonomy" id="3494"/>
    <lineage>
        <taxon>Eukaryota</taxon>
        <taxon>Viridiplantae</taxon>
        <taxon>Streptophyta</taxon>
        <taxon>Embryophyta</taxon>
        <taxon>Tracheophyta</taxon>
        <taxon>Spermatophyta</taxon>
        <taxon>Magnoliopsida</taxon>
        <taxon>eudicotyledons</taxon>
        <taxon>Gunneridae</taxon>
        <taxon>Pentapetalae</taxon>
        <taxon>rosids</taxon>
        <taxon>fabids</taxon>
        <taxon>Rosales</taxon>
        <taxon>Moraceae</taxon>
        <taxon>Ficeae</taxon>
        <taxon>Ficus</taxon>
    </lineage>
</organism>
<keyword evidence="3" id="KW-0285">Flavoprotein</keyword>
<dbReference type="Gene3D" id="3.50.50.60">
    <property type="entry name" value="FAD/NAD(P)-binding domain"/>
    <property type="match status" value="2"/>
</dbReference>
<feature type="domain" description="Prenylcysteine lyase" evidence="9">
    <location>
        <begin position="147"/>
        <end position="477"/>
    </location>
</feature>
<evidence type="ECO:0000256" key="5">
    <source>
        <dbReference type="ARBA" id="ARBA00022827"/>
    </source>
</evidence>
<dbReference type="Proteomes" id="UP001187192">
    <property type="component" value="Unassembled WGS sequence"/>
</dbReference>
<dbReference type="InterPro" id="IPR017046">
    <property type="entry name" value="Prenylcysteine_Oxase1"/>
</dbReference>
<gene>
    <name evidence="10" type="ORF">TIFTF001_025176</name>
</gene>
<dbReference type="InterPro" id="IPR010795">
    <property type="entry name" value="Prenylcys_lyase"/>
</dbReference>
<dbReference type="PANTHER" id="PTHR15944:SF0">
    <property type="entry name" value="PRENYLCYSTEINE LYASE DOMAIN-CONTAINING PROTEIN"/>
    <property type="match status" value="1"/>
</dbReference>
<evidence type="ECO:0000256" key="6">
    <source>
        <dbReference type="ARBA" id="ARBA00023002"/>
    </source>
</evidence>
<dbReference type="EMBL" id="BTGU01000061">
    <property type="protein sequence ID" value="GMN56051.1"/>
    <property type="molecule type" value="Genomic_DNA"/>
</dbReference>
<keyword evidence="4 8" id="KW-0732">Signal</keyword>
<dbReference type="PANTHER" id="PTHR15944">
    <property type="entry name" value="FARNESYLCYSTEINE LYASE"/>
    <property type="match status" value="1"/>
</dbReference>